<proteinExistence type="predicted"/>
<dbReference type="Gene3D" id="1.20.58.80">
    <property type="entry name" value="Phosphotransferase system, lactose/cellobiose-type IIA subunit"/>
    <property type="match status" value="1"/>
</dbReference>
<evidence type="ECO:0000313" key="1">
    <source>
        <dbReference type="EMBL" id="EFB13843.1"/>
    </source>
</evidence>
<gene>
    <name evidence="1" type="ORF">PANDA_016364</name>
</gene>
<dbReference type="InParanoid" id="D2HVH1"/>
<dbReference type="AlphaFoldDB" id="D2HVH1"/>
<name>D2HVH1_AILME</name>
<organism evidence="1">
    <name type="scientific">Ailuropoda melanoleuca</name>
    <name type="common">Giant panda</name>
    <dbReference type="NCBI Taxonomy" id="9646"/>
    <lineage>
        <taxon>Eukaryota</taxon>
        <taxon>Metazoa</taxon>
        <taxon>Chordata</taxon>
        <taxon>Craniata</taxon>
        <taxon>Vertebrata</taxon>
        <taxon>Euteleostomi</taxon>
        <taxon>Mammalia</taxon>
        <taxon>Eutheria</taxon>
        <taxon>Laurasiatheria</taxon>
        <taxon>Carnivora</taxon>
        <taxon>Caniformia</taxon>
        <taxon>Ursidae</taxon>
        <taxon>Ailuropoda</taxon>
    </lineage>
</organism>
<sequence>MCMVNLQKEWEILFGNRNKEKNQSQEVGADAPSGGWGLALVLDLMMEECILRPCTSGDNTSVYTSGPNLHLCERGRLDVQPASTARQAKAEKCYCLHKLPLTSSTFPISSAYFLEALSECCPWGQNFLVLMSDHGEVSLLPNERKRPKHGDYKSAVIPEKKDTVKVKETSFPKAEELKAELLKQYTKERVEYNEEKKREADDLARNAAIQQEGAREAAAVREGTVPCL</sequence>
<dbReference type="EMBL" id="GL193465">
    <property type="protein sequence ID" value="EFB13843.1"/>
    <property type="molecule type" value="Genomic_DNA"/>
</dbReference>
<reference evidence="1" key="1">
    <citation type="journal article" date="2010" name="Nature">
        <title>The sequence and de novo assembly of the giant panda genome.</title>
        <authorList>
            <person name="Li R."/>
            <person name="Fan W."/>
            <person name="Tian G."/>
            <person name="Zhu H."/>
            <person name="He L."/>
            <person name="Cai J."/>
            <person name="Huang Q."/>
            <person name="Cai Q."/>
            <person name="Li B."/>
            <person name="Bai Y."/>
            <person name="Zhang Z."/>
            <person name="Zhang Y."/>
            <person name="Wang W."/>
            <person name="Li J."/>
            <person name="Wei F."/>
            <person name="Li H."/>
            <person name="Jian M."/>
            <person name="Li J."/>
            <person name="Zhang Z."/>
            <person name="Nielsen R."/>
            <person name="Li D."/>
            <person name="Gu W."/>
            <person name="Yang Z."/>
            <person name="Xuan Z."/>
            <person name="Ryder O.A."/>
            <person name="Leung F.C."/>
            <person name="Zhou Y."/>
            <person name="Cao J."/>
            <person name="Sun X."/>
            <person name="Fu Y."/>
            <person name="Fang X."/>
            <person name="Guo X."/>
            <person name="Wang B."/>
            <person name="Hou R."/>
            <person name="Shen F."/>
            <person name="Mu B."/>
            <person name="Ni P."/>
            <person name="Lin R."/>
            <person name="Qian W."/>
            <person name="Wang G."/>
            <person name="Yu C."/>
            <person name="Nie W."/>
            <person name="Wang J."/>
            <person name="Wu Z."/>
            <person name="Liang H."/>
            <person name="Min J."/>
            <person name="Wu Q."/>
            <person name="Cheng S."/>
            <person name="Ruan J."/>
            <person name="Wang M."/>
            <person name="Shi Z."/>
            <person name="Wen M."/>
            <person name="Liu B."/>
            <person name="Ren X."/>
            <person name="Zheng H."/>
            <person name="Dong D."/>
            <person name="Cook K."/>
            <person name="Shan G."/>
            <person name="Zhang H."/>
            <person name="Kosiol C."/>
            <person name="Xie X."/>
            <person name="Lu Z."/>
            <person name="Zheng H."/>
            <person name="Li Y."/>
            <person name="Steiner C.C."/>
            <person name="Lam T.T."/>
            <person name="Lin S."/>
            <person name="Zhang Q."/>
            <person name="Li G."/>
            <person name="Tian J."/>
            <person name="Gong T."/>
            <person name="Liu H."/>
            <person name="Zhang D."/>
            <person name="Fang L."/>
            <person name="Ye C."/>
            <person name="Zhang J."/>
            <person name="Hu W."/>
            <person name="Xu A."/>
            <person name="Ren Y."/>
            <person name="Zhang G."/>
            <person name="Bruford M.W."/>
            <person name="Li Q."/>
            <person name="Ma L."/>
            <person name="Guo Y."/>
            <person name="An N."/>
            <person name="Hu Y."/>
            <person name="Zheng Y."/>
            <person name="Shi Y."/>
            <person name="Li Z."/>
            <person name="Liu Q."/>
            <person name="Chen Y."/>
            <person name="Zhao J."/>
            <person name="Qu N."/>
            <person name="Zhao S."/>
            <person name="Tian F."/>
            <person name="Wang X."/>
            <person name="Wang H."/>
            <person name="Xu L."/>
            <person name="Liu X."/>
            <person name="Vinar T."/>
            <person name="Wang Y."/>
            <person name="Lam T.W."/>
            <person name="Yiu S.M."/>
            <person name="Liu S."/>
            <person name="Zhang H."/>
            <person name="Li D."/>
            <person name="Huang Y."/>
            <person name="Wang X."/>
            <person name="Yang G."/>
            <person name="Jiang Z."/>
            <person name="Wang J."/>
            <person name="Qin N."/>
            <person name="Li L."/>
            <person name="Li J."/>
            <person name="Bolund L."/>
            <person name="Kristiansen K."/>
            <person name="Wong G.K."/>
            <person name="Olson M."/>
            <person name="Zhang X."/>
            <person name="Li S."/>
            <person name="Yang H."/>
            <person name="Wang J."/>
            <person name="Wang J."/>
        </authorList>
    </citation>
    <scope>NUCLEOTIDE SEQUENCE [LARGE SCALE GENOMIC DNA]</scope>
</reference>
<accession>D2HVH1</accession>
<protein>
    <submittedName>
        <fullName evidence="1">Uncharacterized protein</fullName>
    </submittedName>
</protein>